<dbReference type="PANTHER" id="PTHR42878:SF7">
    <property type="entry name" value="SENSOR HISTIDINE KINASE GLRK"/>
    <property type="match status" value="1"/>
</dbReference>
<dbReference type="SUPFAM" id="SSF47384">
    <property type="entry name" value="Homodimeric domain of signal transducing histidine kinase"/>
    <property type="match status" value="1"/>
</dbReference>
<gene>
    <name evidence="14" type="ORF">B6N23_15165</name>
</gene>
<feature type="domain" description="Histidine kinase" evidence="12">
    <location>
        <begin position="298"/>
        <end position="519"/>
    </location>
</feature>
<evidence type="ECO:0000256" key="4">
    <source>
        <dbReference type="ARBA" id="ARBA00022553"/>
    </source>
</evidence>
<dbReference type="SMART" id="SM00387">
    <property type="entry name" value="HATPase_c"/>
    <property type="match status" value="1"/>
</dbReference>
<organism evidence="14 15">
    <name type="scientific">Halomonas alkalicola</name>
    <dbReference type="NCBI Taxonomy" id="1930622"/>
    <lineage>
        <taxon>Bacteria</taxon>
        <taxon>Pseudomonadati</taxon>
        <taxon>Pseudomonadota</taxon>
        <taxon>Gammaproteobacteria</taxon>
        <taxon>Oceanospirillales</taxon>
        <taxon>Halomonadaceae</taxon>
        <taxon>Halomonas</taxon>
    </lineage>
</organism>
<reference evidence="14 15" key="1">
    <citation type="submission" date="2023-08" db="EMBL/GenBank/DDBJ databases">
        <title>Transcriptome Analysis of Halomonas alkalicola CICC 11012s to Identify the Genes Involved in Alkaline Tolerances.</title>
        <authorList>
            <person name="Zhai L."/>
        </authorList>
    </citation>
    <scope>NUCLEOTIDE SEQUENCE [LARGE SCALE GENOMIC DNA]</scope>
    <source>
        <strain evidence="14 15">CICC 11012s</strain>
    </source>
</reference>
<dbReference type="Gene3D" id="3.30.565.10">
    <property type="entry name" value="Histidine kinase-like ATPase, C-terminal domain"/>
    <property type="match status" value="1"/>
</dbReference>
<dbReference type="InterPro" id="IPR036097">
    <property type="entry name" value="HisK_dim/P_sf"/>
</dbReference>
<feature type="domain" description="HAMP" evidence="13">
    <location>
        <begin position="206"/>
        <end position="258"/>
    </location>
</feature>
<dbReference type="InterPro" id="IPR003661">
    <property type="entry name" value="HisK_dim/P_dom"/>
</dbReference>
<dbReference type="Pfam" id="PF00512">
    <property type="entry name" value="HisKA"/>
    <property type="match status" value="1"/>
</dbReference>
<evidence type="ECO:0000313" key="15">
    <source>
        <dbReference type="Proteomes" id="UP001235344"/>
    </source>
</evidence>
<dbReference type="SMART" id="SM00304">
    <property type="entry name" value="HAMP"/>
    <property type="match status" value="1"/>
</dbReference>
<keyword evidence="10" id="KW-0175">Coiled coil</keyword>
<dbReference type="InterPro" id="IPR004358">
    <property type="entry name" value="Sig_transdc_His_kin-like_C"/>
</dbReference>
<dbReference type="EC" id="2.7.13.3" evidence="3"/>
<keyword evidence="15" id="KW-1185">Reference proteome</keyword>
<name>A0ABY9H3L9_9GAMM</name>
<evidence type="ECO:0000256" key="7">
    <source>
        <dbReference type="ARBA" id="ARBA00022777"/>
    </source>
</evidence>
<evidence type="ECO:0000256" key="3">
    <source>
        <dbReference type="ARBA" id="ARBA00012438"/>
    </source>
</evidence>
<dbReference type="SUPFAM" id="SSF55874">
    <property type="entry name" value="ATPase domain of HSP90 chaperone/DNA topoisomerase II/histidine kinase"/>
    <property type="match status" value="1"/>
</dbReference>
<evidence type="ECO:0000256" key="6">
    <source>
        <dbReference type="ARBA" id="ARBA00022741"/>
    </source>
</evidence>
<keyword evidence="9" id="KW-0902">Two-component regulatory system</keyword>
<dbReference type="InterPro" id="IPR050351">
    <property type="entry name" value="BphY/WalK/GraS-like"/>
</dbReference>
<dbReference type="SMART" id="SM00388">
    <property type="entry name" value="HisKA"/>
    <property type="match status" value="1"/>
</dbReference>
<dbReference type="InterPro" id="IPR005467">
    <property type="entry name" value="His_kinase_dom"/>
</dbReference>
<evidence type="ECO:0000256" key="8">
    <source>
        <dbReference type="ARBA" id="ARBA00022840"/>
    </source>
</evidence>
<dbReference type="InterPro" id="IPR003660">
    <property type="entry name" value="HAMP_dom"/>
</dbReference>
<accession>A0ABY9H3L9</accession>
<keyword evidence="6" id="KW-0547">Nucleotide-binding</keyword>
<dbReference type="Gene3D" id="1.10.287.130">
    <property type="match status" value="1"/>
</dbReference>
<dbReference type="PRINTS" id="PR00344">
    <property type="entry name" value="BCTRLSENSOR"/>
</dbReference>
<dbReference type="PANTHER" id="PTHR42878">
    <property type="entry name" value="TWO-COMPONENT HISTIDINE KINASE"/>
    <property type="match status" value="1"/>
</dbReference>
<dbReference type="PROSITE" id="PS50885">
    <property type="entry name" value="HAMP"/>
    <property type="match status" value="1"/>
</dbReference>
<evidence type="ECO:0000256" key="2">
    <source>
        <dbReference type="ARBA" id="ARBA00004370"/>
    </source>
</evidence>
<feature type="coiled-coil region" evidence="10">
    <location>
        <begin position="271"/>
        <end position="305"/>
    </location>
</feature>
<proteinExistence type="predicted"/>
<evidence type="ECO:0000256" key="1">
    <source>
        <dbReference type="ARBA" id="ARBA00000085"/>
    </source>
</evidence>
<comment type="catalytic activity">
    <reaction evidence="1">
        <text>ATP + protein L-histidine = ADP + protein N-phospho-L-histidine.</text>
        <dbReference type="EC" id="2.7.13.3"/>
    </reaction>
</comment>
<dbReference type="CDD" id="cd06225">
    <property type="entry name" value="HAMP"/>
    <property type="match status" value="1"/>
</dbReference>
<dbReference type="PROSITE" id="PS50109">
    <property type="entry name" value="HIS_KIN"/>
    <property type="match status" value="1"/>
</dbReference>
<dbReference type="CDD" id="cd00082">
    <property type="entry name" value="HisKA"/>
    <property type="match status" value="1"/>
</dbReference>
<dbReference type="SUPFAM" id="SSF158472">
    <property type="entry name" value="HAMP domain-like"/>
    <property type="match status" value="1"/>
</dbReference>
<evidence type="ECO:0000256" key="11">
    <source>
        <dbReference type="SAM" id="Phobius"/>
    </source>
</evidence>
<dbReference type="Gene3D" id="6.10.340.10">
    <property type="match status" value="1"/>
</dbReference>
<keyword evidence="11" id="KW-0812">Transmembrane</keyword>
<dbReference type="InterPro" id="IPR036890">
    <property type="entry name" value="HATPase_C_sf"/>
</dbReference>
<evidence type="ECO:0000259" key="13">
    <source>
        <dbReference type="PROSITE" id="PS50885"/>
    </source>
</evidence>
<dbReference type="InterPro" id="IPR003594">
    <property type="entry name" value="HATPase_dom"/>
</dbReference>
<keyword evidence="4" id="KW-0597">Phosphoprotein</keyword>
<evidence type="ECO:0000313" key="14">
    <source>
        <dbReference type="EMBL" id="WLI73070.1"/>
    </source>
</evidence>
<keyword evidence="11" id="KW-0472">Membrane</keyword>
<feature type="transmembrane region" description="Helical" evidence="11">
    <location>
        <begin position="182"/>
        <end position="202"/>
    </location>
</feature>
<dbReference type="GO" id="GO:0005524">
    <property type="term" value="F:ATP binding"/>
    <property type="evidence" value="ECO:0007669"/>
    <property type="project" value="UniProtKB-KW"/>
</dbReference>
<evidence type="ECO:0000256" key="9">
    <source>
        <dbReference type="ARBA" id="ARBA00023012"/>
    </source>
</evidence>
<protein>
    <recommendedName>
        <fullName evidence="3">histidine kinase</fullName>
        <ecNumber evidence="3">2.7.13.3</ecNumber>
    </recommendedName>
</protein>
<keyword evidence="7" id="KW-0418">Kinase</keyword>
<sequence length="538" mass="60592">MFERRLGVALLALTLLAVIQGGVAIWAIDGARQKVALGRVSSDLHAGFLALSDSKHRLQTWLSRAQYEADADPEQRDALLQEMRSHLARLQQLTRTLATGAPTELEQPASLITERQQALDLFDDFLQRLESQDPGGPHYAPLDDFNKFEGRDLRLTMADTLARERTLLAKQRSEADRSLHQLMLMAALTTLALSLIILWVFWHFARALRRPIGELLRGAQALQRGELSHRLDDSLQDEFGRIAAHINQMASELDQHRRTERDRQRHLEDLVDTRTRELEQALTRLNQLSKQRQQLLEDISHELRTPATSIRGEAEITLRGQPRSEAEYRQALQRIADDAAHLSGVISDLLTMARSDIAEWQVQHRPLDPLSPLRDAISQASTLGRLRGIRIRVAHLESALLLGDAQRLKQVFGILLDNAVQYSHPGGQVDVEASLVEHQGTAVWELRIRDRGIGLPDREAARIFERGYRSPEARRHRPDGQGVGLAIAMLLMRLHGGQLQLDSLPEGGCQALLRLPVHTANDHIANDHTEPSDAHRDR</sequence>
<dbReference type="Pfam" id="PF02518">
    <property type="entry name" value="HATPase_c"/>
    <property type="match status" value="1"/>
</dbReference>
<keyword evidence="5" id="KW-0808">Transferase</keyword>
<keyword evidence="11" id="KW-1133">Transmembrane helix</keyword>
<keyword evidence="8 14" id="KW-0067">ATP-binding</keyword>
<dbReference type="Pfam" id="PF00672">
    <property type="entry name" value="HAMP"/>
    <property type="match status" value="1"/>
</dbReference>
<evidence type="ECO:0000256" key="10">
    <source>
        <dbReference type="SAM" id="Coils"/>
    </source>
</evidence>
<dbReference type="Proteomes" id="UP001235344">
    <property type="component" value="Chromosome"/>
</dbReference>
<dbReference type="RefSeq" id="WP_305500399.1">
    <property type="nucleotide sequence ID" value="NZ_CP131913.1"/>
</dbReference>
<evidence type="ECO:0000256" key="5">
    <source>
        <dbReference type="ARBA" id="ARBA00022679"/>
    </source>
</evidence>
<comment type="subcellular location">
    <subcellularLocation>
        <location evidence="2">Membrane</location>
    </subcellularLocation>
</comment>
<evidence type="ECO:0000259" key="12">
    <source>
        <dbReference type="PROSITE" id="PS50109"/>
    </source>
</evidence>
<dbReference type="EMBL" id="CP131913">
    <property type="protein sequence ID" value="WLI73070.1"/>
    <property type="molecule type" value="Genomic_DNA"/>
</dbReference>